<proteinExistence type="predicted"/>
<feature type="coiled-coil region" evidence="1">
    <location>
        <begin position="171"/>
        <end position="205"/>
    </location>
</feature>
<organism evidence="2 3">
    <name type="scientific">Cyanistes caeruleus</name>
    <name type="common">Eurasian blue tit</name>
    <name type="synonym">Parus caeruleus</name>
    <dbReference type="NCBI Taxonomy" id="156563"/>
    <lineage>
        <taxon>Eukaryota</taxon>
        <taxon>Metazoa</taxon>
        <taxon>Chordata</taxon>
        <taxon>Craniata</taxon>
        <taxon>Vertebrata</taxon>
        <taxon>Euteleostomi</taxon>
        <taxon>Archelosauria</taxon>
        <taxon>Archosauria</taxon>
        <taxon>Dinosauria</taxon>
        <taxon>Saurischia</taxon>
        <taxon>Theropoda</taxon>
        <taxon>Coelurosauria</taxon>
        <taxon>Aves</taxon>
        <taxon>Neognathae</taxon>
        <taxon>Neoaves</taxon>
        <taxon>Telluraves</taxon>
        <taxon>Australaves</taxon>
        <taxon>Passeriformes</taxon>
        <taxon>Paridae</taxon>
        <taxon>Cyanistes</taxon>
    </lineage>
</organism>
<dbReference type="Ensembl" id="ENSCCET00000029275.1">
    <property type="protein sequence ID" value="ENSCCEP00000019248.1"/>
    <property type="gene ID" value="ENSCCEG00000017487.1"/>
</dbReference>
<reference evidence="2" key="1">
    <citation type="submission" date="2025-08" db="UniProtKB">
        <authorList>
            <consortium name="Ensembl"/>
        </authorList>
    </citation>
    <scope>IDENTIFICATION</scope>
</reference>
<dbReference type="PANTHER" id="PTHR47899:SF1">
    <property type="entry name" value="COILED-COIL DOMAIN-CONTAINING PROTEIN 171"/>
    <property type="match status" value="1"/>
</dbReference>
<protein>
    <submittedName>
        <fullName evidence="2">Coiled-coil domain-containing protein 171-like</fullName>
    </submittedName>
</protein>
<evidence type="ECO:0000256" key="1">
    <source>
        <dbReference type="SAM" id="Coils"/>
    </source>
</evidence>
<keyword evidence="3" id="KW-1185">Reference proteome</keyword>
<feature type="coiled-coil region" evidence="1">
    <location>
        <begin position="4"/>
        <end position="63"/>
    </location>
</feature>
<dbReference type="AlphaFoldDB" id="A0A8C0VA86"/>
<gene>
    <name evidence="2" type="primary">LOC111940939</name>
</gene>
<dbReference type="PANTHER" id="PTHR47899">
    <property type="entry name" value="COILED-COIL DOMAIN-CONTAINING PROTEIN 171"/>
    <property type="match status" value="1"/>
</dbReference>
<evidence type="ECO:0000313" key="2">
    <source>
        <dbReference type="Ensembl" id="ENSCCEP00000019248.1"/>
    </source>
</evidence>
<accession>A0A8C0VA86</accession>
<keyword evidence="1" id="KW-0175">Coiled coil</keyword>
<sequence>MDTVEDLRRKLHNLEKKNLELTSQRNQELSHYEKEIMKLRLELERGEALRRGLESEISFAKKEAHIQMYSVEDELCDVKAKLLELQAETEKMFQSAQWQWEEEQQRFAVERDNIRRVYLAEMEFLIEEKMKTERTCPEMNTVLKNMLRKLRDIEAEHHGCSQMLKLQANRLDFKEKRQERLIKELEAATVKTKKLEENAEAARLAHIECKYTTEIMQVNFLLNIW</sequence>
<reference evidence="2" key="2">
    <citation type="submission" date="2025-09" db="UniProtKB">
        <authorList>
            <consortium name="Ensembl"/>
        </authorList>
    </citation>
    <scope>IDENTIFICATION</scope>
</reference>
<dbReference type="Proteomes" id="UP000694410">
    <property type="component" value="Unplaced"/>
</dbReference>
<evidence type="ECO:0000313" key="3">
    <source>
        <dbReference type="Proteomes" id="UP000694410"/>
    </source>
</evidence>
<dbReference type="InterPro" id="IPR038820">
    <property type="entry name" value="CCDC171"/>
</dbReference>
<name>A0A8C0VA86_CYACU</name>